<keyword evidence="2" id="KW-1185">Reference proteome</keyword>
<evidence type="ECO:0000313" key="2">
    <source>
        <dbReference type="Proteomes" id="UP000597341"/>
    </source>
</evidence>
<dbReference type="Proteomes" id="UP000597341">
    <property type="component" value="Unassembled WGS sequence"/>
</dbReference>
<name>A0ABQ3HHV7_9ACTN</name>
<gene>
    <name evidence="1" type="ORF">GCM10011376_02540</name>
</gene>
<organism evidence="1 2">
    <name type="scientific">Nocardioides flavus</name>
    <name type="common">ex Wang et al. 2016</name>
    <dbReference type="NCBI Taxonomy" id="2058780"/>
    <lineage>
        <taxon>Bacteria</taxon>
        <taxon>Bacillati</taxon>
        <taxon>Actinomycetota</taxon>
        <taxon>Actinomycetes</taxon>
        <taxon>Propionibacteriales</taxon>
        <taxon>Nocardioidaceae</taxon>
        <taxon>Nocardioides</taxon>
    </lineage>
</organism>
<sequence>MTDDELSAGVLTYLQKGRAASPRADEEACAAAAVGREPVLLVMEVKGLVEESLAISIDWDSTSLGDAGRRVAAEMQARHPELSPEAVDALAWNFTFVWR</sequence>
<protein>
    <submittedName>
        <fullName evidence="1">Uncharacterized protein</fullName>
    </submittedName>
</protein>
<evidence type="ECO:0000313" key="1">
    <source>
        <dbReference type="EMBL" id="GHE15245.1"/>
    </source>
</evidence>
<dbReference type="EMBL" id="BNAD01000001">
    <property type="protein sequence ID" value="GHE15245.1"/>
    <property type="molecule type" value="Genomic_DNA"/>
</dbReference>
<reference evidence="2" key="1">
    <citation type="journal article" date="2019" name="Int. J. Syst. Evol. Microbiol.">
        <title>The Global Catalogue of Microorganisms (GCM) 10K type strain sequencing project: providing services to taxonomists for standard genome sequencing and annotation.</title>
        <authorList>
            <consortium name="The Broad Institute Genomics Platform"/>
            <consortium name="The Broad Institute Genome Sequencing Center for Infectious Disease"/>
            <person name="Wu L."/>
            <person name="Ma J."/>
        </authorList>
    </citation>
    <scope>NUCLEOTIDE SEQUENCE [LARGE SCALE GENOMIC DNA]</scope>
    <source>
        <strain evidence="2">CGMCC 1.12791</strain>
    </source>
</reference>
<dbReference type="RefSeq" id="WP_191277547.1">
    <property type="nucleotide sequence ID" value="NZ_BNAD01000001.1"/>
</dbReference>
<proteinExistence type="predicted"/>
<accession>A0ABQ3HHV7</accession>
<comment type="caution">
    <text evidence="1">The sequence shown here is derived from an EMBL/GenBank/DDBJ whole genome shotgun (WGS) entry which is preliminary data.</text>
</comment>